<feature type="compositionally biased region" description="Pro residues" evidence="1">
    <location>
        <begin position="177"/>
        <end position="191"/>
    </location>
</feature>
<feature type="region of interest" description="Disordered" evidence="1">
    <location>
        <begin position="168"/>
        <end position="191"/>
    </location>
</feature>
<evidence type="ECO:0000256" key="1">
    <source>
        <dbReference type="SAM" id="MobiDB-lite"/>
    </source>
</evidence>
<dbReference type="Proteomes" id="UP000554482">
    <property type="component" value="Unassembled WGS sequence"/>
</dbReference>
<sequence>MEREPWTILGYIVVILPYTANMEPADVVLNSIPLWLSLKGLLLQHMHTNTVAMIAAATGEVEIVLPQLIVPRTAEGFRAKVRVLRNQPLLHGCDVNTVEGRKDGPFLFMEQGDPSGGPPNPYDRKGKSLMTDNGQTKDSNMAFNKLWDSWVAVNQAQKPITIQEVSNHQNPNCFFTSPPPPPPTQPHPHSL</sequence>
<dbReference type="EMBL" id="JABWDY010013611">
    <property type="protein sequence ID" value="KAF5198183.1"/>
    <property type="molecule type" value="Genomic_DNA"/>
</dbReference>
<gene>
    <name evidence="2" type="ORF">FRX31_012230</name>
</gene>
<comment type="caution">
    <text evidence="2">The sequence shown here is derived from an EMBL/GenBank/DDBJ whole genome shotgun (WGS) entry which is preliminary data.</text>
</comment>
<evidence type="ECO:0000313" key="2">
    <source>
        <dbReference type="EMBL" id="KAF5198183.1"/>
    </source>
</evidence>
<evidence type="ECO:0000313" key="3">
    <source>
        <dbReference type="Proteomes" id="UP000554482"/>
    </source>
</evidence>
<keyword evidence="3" id="KW-1185">Reference proteome</keyword>
<dbReference type="AlphaFoldDB" id="A0A7J6WMI7"/>
<organism evidence="2 3">
    <name type="scientific">Thalictrum thalictroides</name>
    <name type="common">Rue-anemone</name>
    <name type="synonym">Anemone thalictroides</name>
    <dbReference type="NCBI Taxonomy" id="46969"/>
    <lineage>
        <taxon>Eukaryota</taxon>
        <taxon>Viridiplantae</taxon>
        <taxon>Streptophyta</taxon>
        <taxon>Embryophyta</taxon>
        <taxon>Tracheophyta</taxon>
        <taxon>Spermatophyta</taxon>
        <taxon>Magnoliopsida</taxon>
        <taxon>Ranunculales</taxon>
        <taxon>Ranunculaceae</taxon>
        <taxon>Thalictroideae</taxon>
        <taxon>Thalictrum</taxon>
    </lineage>
</organism>
<evidence type="ECO:0008006" key="4">
    <source>
        <dbReference type="Google" id="ProtNLM"/>
    </source>
</evidence>
<feature type="region of interest" description="Disordered" evidence="1">
    <location>
        <begin position="110"/>
        <end position="135"/>
    </location>
</feature>
<reference evidence="2 3" key="1">
    <citation type="submission" date="2020-06" db="EMBL/GenBank/DDBJ databases">
        <title>Transcriptomic and genomic resources for Thalictrum thalictroides and T. hernandezii: Facilitating candidate gene discovery in an emerging model plant lineage.</title>
        <authorList>
            <person name="Arias T."/>
            <person name="Riano-Pachon D.M."/>
            <person name="Di Stilio V.S."/>
        </authorList>
    </citation>
    <scope>NUCLEOTIDE SEQUENCE [LARGE SCALE GENOMIC DNA]</scope>
    <source>
        <strain evidence="3">cv. WT478/WT964</strain>
        <tissue evidence="2">Leaves</tissue>
    </source>
</reference>
<accession>A0A7J6WMI7</accession>
<protein>
    <recommendedName>
        <fullName evidence="4">DUF4283 domain-containing protein</fullName>
    </recommendedName>
</protein>
<name>A0A7J6WMI7_THATH</name>
<proteinExistence type="predicted"/>